<evidence type="ECO:0000256" key="8">
    <source>
        <dbReference type="RuleBase" id="RU003375"/>
    </source>
</evidence>
<dbReference type="FunFam" id="1.20.120.80:FF:000002">
    <property type="entry name" value="Cytochrome c oxidase subunit 3"/>
    <property type="match status" value="1"/>
</dbReference>
<dbReference type="GO" id="GO:0005739">
    <property type="term" value="C:mitochondrion"/>
    <property type="evidence" value="ECO:0007669"/>
    <property type="project" value="TreeGrafter"/>
</dbReference>
<organism evidence="11">
    <name type="scientific">Hydra sinensis</name>
    <dbReference type="NCBI Taxonomy" id="570418"/>
    <lineage>
        <taxon>Eukaryota</taxon>
        <taxon>Metazoa</taxon>
        <taxon>Cnidaria</taxon>
        <taxon>Hydrozoa</taxon>
        <taxon>Hydroidolina</taxon>
        <taxon>Anthoathecata</taxon>
        <taxon>Aplanulata</taxon>
        <taxon>Hydridae</taxon>
        <taxon>Hydra</taxon>
    </lineage>
</organism>
<feature type="transmembrane region" description="Helical" evidence="9">
    <location>
        <begin position="15"/>
        <end position="32"/>
    </location>
</feature>
<keyword evidence="4 8" id="KW-0812">Transmembrane</keyword>
<dbReference type="GeneID" id="15822558"/>
<dbReference type="AlphaFoldDB" id="R4IXA4"/>
<keyword evidence="7 9" id="KW-0472">Membrane</keyword>
<dbReference type="Pfam" id="PF00510">
    <property type="entry name" value="COX3"/>
    <property type="match status" value="1"/>
</dbReference>
<evidence type="ECO:0000256" key="6">
    <source>
        <dbReference type="ARBA" id="ARBA00022989"/>
    </source>
</evidence>
<dbReference type="RefSeq" id="YP_008081025.1">
    <property type="nucleotide sequence ID" value="NC_021406.1"/>
</dbReference>
<dbReference type="GO" id="GO:0006123">
    <property type="term" value="P:mitochondrial electron transport, cytochrome c to oxygen"/>
    <property type="evidence" value="ECO:0007669"/>
    <property type="project" value="TreeGrafter"/>
</dbReference>
<name>R4IXA4_9CNID</name>
<evidence type="ECO:0000256" key="1">
    <source>
        <dbReference type="ARBA" id="ARBA00004141"/>
    </source>
</evidence>
<dbReference type="PANTHER" id="PTHR11403:SF7">
    <property type="entry name" value="CYTOCHROME C OXIDASE SUBUNIT 3"/>
    <property type="match status" value="1"/>
</dbReference>
<dbReference type="Gene3D" id="1.20.120.80">
    <property type="entry name" value="Cytochrome c oxidase, subunit III, four-helix bundle"/>
    <property type="match status" value="1"/>
</dbReference>
<dbReference type="Gene3D" id="1.10.287.70">
    <property type="match status" value="1"/>
</dbReference>
<dbReference type="InterPro" id="IPR033945">
    <property type="entry name" value="Cyt_c_oxase_su3_dom"/>
</dbReference>
<evidence type="ECO:0000256" key="5">
    <source>
        <dbReference type="ARBA" id="ARBA00022967"/>
    </source>
</evidence>
<protein>
    <recommendedName>
        <fullName evidence="3 8">Cytochrome c oxidase subunit 3</fullName>
    </recommendedName>
</protein>
<keyword evidence="6 9" id="KW-1133">Transmembrane helix</keyword>
<dbReference type="InterPro" id="IPR013833">
    <property type="entry name" value="Cyt_c_oxidase_su3_a-hlx"/>
</dbReference>
<feature type="transmembrane region" description="Helical" evidence="9">
    <location>
        <begin position="79"/>
        <end position="102"/>
    </location>
</feature>
<comment type="subcellular location">
    <subcellularLocation>
        <location evidence="1">Membrane</location>
        <topology evidence="1">Multi-pass membrane protein</topology>
    </subcellularLocation>
</comment>
<dbReference type="CTD" id="4514"/>
<keyword evidence="5" id="KW-1278">Translocase</keyword>
<dbReference type="InterPro" id="IPR024791">
    <property type="entry name" value="Cyt_c/ubiquinol_Oxase_su3"/>
</dbReference>
<feature type="transmembrane region" description="Helical" evidence="9">
    <location>
        <begin position="39"/>
        <end position="59"/>
    </location>
</feature>
<dbReference type="InterPro" id="IPR000298">
    <property type="entry name" value="Cyt_c_oxidase-like_su3"/>
</dbReference>
<dbReference type="CDD" id="cd01665">
    <property type="entry name" value="Cyt_c_Oxidase_III"/>
    <property type="match status" value="1"/>
</dbReference>
<evidence type="ECO:0000256" key="4">
    <source>
        <dbReference type="ARBA" id="ARBA00022692"/>
    </source>
</evidence>
<keyword evidence="8 11" id="KW-0496">Mitochondrion</keyword>
<sequence>MQKTYHPFHLVNPSPWPFCLSLGILYLTLNIVAYFHKGYLYPLLLSLIIIIVFIIFWFVDISYESNIEGNHTITVLSGLKIGFILFITSEILFFVSFFWAFFHSSLSPSVEIGVNWPPIGIIPLNPYSIPLLNTIILLSSGVSITWAHHNLIEGNKNQTTKGLLLTICLGLIFTIFQILEYYESSFSISDSVYGSVFFVATGFHGLHVIIGTIFLITCLIKLNNFHFTNSHHFTFESASWYWHFVDVIWLFLYISIYWWGS</sequence>
<dbReference type="PANTHER" id="PTHR11403">
    <property type="entry name" value="CYTOCHROME C OXIDASE SUBUNIT III"/>
    <property type="match status" value="1"/>
</dbReference>
<feature type="domain" description="Heme-copper oxidase subunit III family profile" evidence="10">
    <location>
        <begin position="4"/>
        <end position="261"/>
    </location>
</feature>
<accession>R4IXA4</accession>
<dbReference type="GO" id="GO:0004129">
    <property type="term" value="F:cytochrome-c oxidase activity"/>
    <property type="evidence" value="ECO:0007669"/>
    <property type="project" value="InterPro"/>
</dbReference>
<proteinExistence type="inferred from homology"/>
<dbReference type="SUPFAM" id="SSF81452">
    <property type="entry name" value="Cytochrome c oxidase subunit III-like"/>
    <property type="match status" value="1"/>
</dbReference>
<dbReference type="GO" id="GO:0016020">
    <property type="term" value="C:membrane"/>
    <property type="evidence" value="ECO:0007669"/>
    <property type="project" value="UniProtKB-SubCell"/>
</dbReference>
<evidence type="ECO:0000256" key="9">
    <source>
        <dbReference type="SAM" id="Phobius"/>
    </source>
</evidence>
<feature type="transmembrane region" description="Helical" evidence="9">
    <location>
        <begin position="240"/>
        <end position="260"/>
    </location>
</feature>
<comment type="function">
    <text evidence="8">Component of the cytochrome c oxidase, the last enzyme in the mitochondrial electron transport chain which drives oxidative phosphorylation. The respiratory chain contains 3 multisubunit complexes succinate dehydrogenase (complex II, CII), ubiquinol-cytochrome c oxidoreductase (cytochrome b-c1 complex, complex III, CIII) and cytochrome c oxidase (complex IV, CIV), that cooperate to transfer electrons derived from NADH and succinate to molecular oxygen, creating an electrochemical gradient over the inner membrane that drives transmembrane transport and the ATP synthase. Cytochrome c oxidase is the component of the respiratory chain that catalyzes the reduction of oxygen to water. Electrons originating from reduced cytochrome c in the intermembrane space (IMS) are transferred via the dinuclear copper A center (CU(A)) of subunit 2 and heme A of subunit 1 to the active site in subunit 1, a binuclear center (BNC) formed by heme A3 and copper B (CU(B)). The BNC reduces molecular oxygen to 2 water molecules using 4 electrons from cytochrome c in the IMS and 4 protons from the mitochondrial matrix.</text>
</comment>
<geneLocation type="mitochondrion" evidence="11"/>
<gene>
    <name evidence="11" type="primary">COX3</name>
</gene>
<dbReference type="PROSITE" id="PS50253">
    <property type="entry name" value="COX3"/>
    <property type="match status" value="1"/>
</dbReference>
<evidence type="ECO:0000259" key="10">
    <source>
        <dbReference type="PROSITE" id="PS50253"/>
    </source>
</evidence>
<feature type="transmembrane region" description="Helical" evidence="9">
    <location>
        <begin position="162"/>
        <end position="179"/>
    </location>
</feature>
<evidence type="ECO:0000256" key="7">
    <source>
        <dbReference type="ARBA" id="ARBA00023136"/>
    </source>
</evidence>
<dbReference type="InterPro" id="IPR035973">
    <property type="entry name" value="Cyt_c_oxidase_su3-like_sf"/>
</dbReference>
<evidence type="ECO:0000256" key="2">
    <source>
        <dbReference type="ARBA" id="ARBA00010581"/>
    </source>
</evidence>
<comment type="similarity">
    <text evidence="2 8">Belongs to the cytochrome c oxidase subunit 3 family.</text>
</comment>
<evidence type="ECO:0000313" key="11">
    <source>
        <dbReference type="EMBL" id="AGE65898.1"/>
    </source>
</evidence>
<evidence type="ECO:0000256" key="3">
    <source>
        <dbReference type="ARBA" id="ARBA00015944"/>
    </source>
</evidence>
<dbReference type="EMBL" id="JX089978">
    <property type="protein sequence ID" value="AGE65898.1"/>
    <property type="molecule type" value="Genomic_DNA"/>
</dbReference>
<reference evidence="11" key="1">
    <citation type="journal article" date="2014" name="Mitochondrial DNA">
        <title>The complete mitochondrial genome of Chinese green hydra, Hydra sinensis (Hydroida: Hydridae).</title>
        <authorList>
            <person name="Pan H.C."/>
            <person name="Qian X.C."/>
            <person name="Li P."/>
            <person name="Li X.F."/>
            <person name="Wang A.T."/>
        </authorList>
    </citation>
    <scope>NUCLEOTIDE SEQUENCE</scope>
</reference>
<feature type="transmembrane region" description="Helical" evidence="9">
    <location>
        <begin position="191"/>
        <end position="220"/>
    </location>
</feature>